<sequence length="127" mass="14014">MASMANFAQEFWPRRFRARAGLGASGRALAAPEVVERQEKESSEEGALVFLYSDIRKRVPEWASSGPRDVEGEADAPSCASKEIRDIVNVRAPRATPALAPREAAAVEKEHEKTTFRTACQWQLARG</sequence>
<dbReference type="EMBL" id="CAUYUJ010015893">
    <property type="protein sequence ID" value="CAK0859348.1"/>
    <property type="molecule type" value="Genomic_DNA"/>
</dbReference>
<comment type="caution">
    <text evidence="1">The sequence shown here is derived from an EMBL/GenBank/DDBJ whole genome shotgun (WGS) entry which is preliminary data.</text>
</comment>
<organism evidence="1 2">
    <name type="scientific">Prorocentrum cordatum</name>
    <dbReference type="NCBI Taxonomy" id="2364126"/>
    <lineage>
        <taxon>Eukaryota</taxon>
        <taxon>Sar</taxon>
        <taxon>Alveolata</taxon>
        <taxon>Dinophyceae</taxon>
        <taxon>Prorocentrales</taxon>
        <taxon>Prorocentraceae</taxon>
        <taxon>Prorocentrum</taxon>
    </lineage>
</organism>
<evidence type="ECO:0000313" key="1">
    <source>
        <dbReference type="EMBL" id="CAK0859348.1"/>
    </source>
</evidence>
<accession>A0ABN9UI53</accession>
<evidence type="ECO:0000313" key="2">
    <source>
        <dbReference type="Proteomes" id="UP001189429"/>
    </source>
</evidence>
<feature type="non-terminal residue" evidence="1">
    <location>
        <position position="127"/>
    </location>
</feature>
<keyword evidence="2" id="KW-1185">Reference proteome</keyword>
<reference evidence="1" key="1">
    <citation type="submission" date="2023-10" db="EMBL/GenBank/DDBJ databases">
        <authorList>
            <person name="Chen Y."/>
            <person name="Shah S."/>
            <person name="Dougan E. K."/>
            <person name="Thang M."/>
            <person name="Chan C."/>
        </authorList>
    </citation>
    <scope>NUCLEOTIDE SEQUENCE [LARGE SCALE GENOMIC DNA]</scope>
</reference>
<protein>
    <submittedName>
        <fullName evidence="1">Uncharacterized protein</fullName>
    </submittedName>
</protein>
<gene>
    <name evidence="1" type="ORF">PCOR1329_LOCUS48753</name>
</gene>
<proteinExistence type="predicted"/>
<dbReference type="Proteomes" id="UP001189429">
    <property type="component" value="Unassembled WGS sequence"/>
</dbReference>
<name>A0ABN9UI53_9DINO</name>